<comment type="caution">
    <text evidence="1">The sequence shown here is derived from an EMBL/GenBank/DDBJ whole genome shotgun (WGS) entry which is preliminary data.</text>
</comment>
<dbReference type="AlphaFoldDB" id="A0A1G1WHW6"/>
<sequence length="229" mass="25620">MRLPTIVDKPLPRIGSPILEDSKRIQVFVAWTKPITEGERRAVVGGVQDVLDMTGYDSTITLHGTRSFGKGNADWYQQLALTNSVRDLGYGPQVQSGPPVWGPYNETSRYSQKHLVVVIIDHDMTTGLLNFTLGAADVGCGFVVSVARFREITNTVLRFSVMKRLARHELGHVFDIPFRKRVFGDHCGNQPCGMNWCTGVDHFIREEKDGVTFCQQCVGDLENIPRVKD</sequence>
<accession>A0A1G1WHW6</accession>
<proteinExistence type="predicted"/>
<name>A0A1G1WHW6_9BACT</name>
<gene>
    <name evidence="1" type="ORF">A2Z42_00695</name>
</gene>
<protein>
    <recommendedName>
        <fullName evidence="3">Archaemetzincin</fullName>
    </recommendedName>
</protein>
<reference evidence="1 2" key="1">
    <citation type="journal article" date="2016" name="Nat. Commun.">
        <title>Thousands of microbial genomes shed light on interconnected biogeochemical processes in an aquifer system.</title>
        <authorList>
            <person name="Anantharaman K."/>
            <person name="Brown C.T."/>
            <person name="Hug L.A."/>
            <person name="Sharon I."/>
            <person name="Castelle C.J."/>
            <person name="Probst A.J."/>
            <person name="Thomas B.C."/>
            <person name="Singh A."/>
            <person name="Wilkins M.J."/>
            <person name="Karaoz U."/>
            <person name="Brodie E.L."/>
            <person name="Williams K.H."/>
            <person name="Hubbard S.S."/>
            <person name="Banfield J.F."/>
        </authorList>
    </citation>
    <scope>NUCLEOTIDE SEQUENCE [LARGE SCALE GENOMIC DNA]</scope>
</reference>
<dbReference type="Proteomes" id="UP000176645">
    <property type="component" value="Unassembled WGS sequence"/>
</dbReference>
<evidence type="ECO:0000313" key="1">
    <source>
        <dbReference type="EMBL" id="OGY27244.1"/>
    </source>
</evidence>
<evidence type="ECO:0008006" key="3">
    <source>
        <dbReference type="Google" id="ProtNLM"/>
    </source>
</evidence>
<dbReference type="GO" id="GO:0008237">
    <property type="term" value="F:metallopeptidase activity"/>
    <property type="evidence" value="ECO:0007669"/>
    <property type="project" value="InterPro"/>
</dbReference>
<dbReference type="InterPro" id="IPR024079">
    <property type="entry name" value="MetalloPept_cat_dom_sf"/>
</dbReference>
<organism evidence="1 2">
    <name type="scientific">Candidatus Woykebacteria bacterium RBG_19FT_COMBO_43_10</name>
    <dbReference type="NCBI Taxonomy" id="1802598"/>
    <lineage>
        <taxon>Bacteria</taxon>
        <taxon>Candidatus Woykeibacteriota</taxon>
    </lineage>
</organism>
<evidence type="ECO:0000313" key="2">
    <source>
        <dbReference type="Proteomes" id="UP000176645"/>
    </source>
</evidence>
<dbReference type="EMBL" id="MHCU01000044">
    <property type="protein sequence ID" value="OGY27244.1"/>
    <property type="molecule type" value="Genomic_DNA"/>
</dbReference>
<dbReference type="Gene3D" id="3.40.390.10">
    <property type="entry name" value="Collagenase (Catalytic Domain)"/>
    <property type="match status" value="1"/>
</dbReference>